<comment type="function">
    <text evidence="5">Converts proline to delta-1-pyrroline-5-carboxylate.</text>
</comment>
<evidence type="ECO:0000256" key="3">
    <source>
        <dbReference type="ARBA" id="ARBA00023002"/>
    </source>
</evidence>
<comment type="caution">
    <text evidence="8">The sequence shown here is derived from an EMBL/GenBank/DDBJ whole genome shotgun (WGS) entry which is preliminary data.</text>
</comment>
<evidence type="ECO:0000256" key="2">
    <source>
        <dbReference type="ARBA" id="ARBA00005869"/>
    </source>
</evidence>
<comment type="catalytic activity">
    <reaction evidence="5">
        <text>L-proline + a quinone = (S)-1-pyrroline-5-carboxylate + a quinol + H(+)</text>
        <dbReference type="Rhea" id="RHEA:23784"/>
        <dbReference type="ChEBI" id="CHEBI:15378"/>
        <dbReference type="ChEBI" id="CHEBI:17388"/>
        <dbReference type="ChEBI" id="CHEBI:24646"/>
        <dbReference type="ChEBI" id="CHEBI:60039"/>
        <dbReference type="ChEBI" id="CHEBI:132124"/>
        <dbReference type="EC" id="1.5.5.2"/>
    </reaction>
</comment>
<dbReference type="OrthoDB" id="5464at2759"/>
<protein>
    <recommendedName>
        <fullName evidence="5">Proline dehydrogenase</fullName>
        <ecNumber evidence="5">1.5.5.2</ecNumber>
    </recommendedName>
</protein>
<dbReference type="PANTHER" id="PTHR13914:SF0">
    <property type="entry name" value="PROLINE DEHYDROGENASE 1, MITOCHONDRIAL"/>
    <property type="match status" value="1"/>
</dbReference>
<dbReference type="GO" id="GO:0004657">
    <property type="term" value="F:proline dehydrogenase activity"/>
    <property type="evidence" value="ECO:0007669"/>
    <property type="project" value="UniProtKB-EC"/>
</dbReference>
<dbReference type="EMBL" id="CAAALY010264812">
    <property type="protein sequence ID" value="VEL40415.1"/>
    <property type="molecule type" value="Genomic_DNA"/>
</dbReference>
<keyword evidence="5" id="KW-0274">FAD</keyword>
<evidence type="ECO:0000259" key="7">
    <source>
        <dbReference type="Pfam" id="PF01619"/>
    </source>
</evidence>
<dbReference type="EC" id="1.5.5.2" evidence="5"/>
<keyword evidence="4 5" id="KW-0642">Proline metabolism</keyword>
<evidence type="ECO:0000256" key="4">
    <source>
        <dbReference type="ARBA" id="ARBA00023062"/>
    </source>
</evidence>
<dbReference type="AlphaFoldDB" id="A0A3S5AM69"/>
<proteinExistence type="inferred from homology"/>
<accession>A0A3S5AM69</accession>
<gene>
    <name evidence="8" type="ORF">PXEA_LOCUS33855</name>
</gene>
<evidence type="ECO:0000313" key="8">
    <source>
        <dbReference type="EMBL" id="VEL40415.1"/>
    </source>
</evidence>
<comment type="pathway">
    <text evidence="1">Amino-acid degradation; L-proline degradation into L-glutamate; L-glutamate from L-proline: step 1/2.</text>
</comment>
<comment type="cofactor">
    <cofactor evidence="5">
        <name>FAD</name>
        <dbReference type="ChEBI" id="CHEBI:57692"/>
    </cofactor>
</comment>
<evidence type="ECO:0000256" key="5">
    <source>
        <dbReference type="RuleBase" id="RU364054"/>
    </source>
</evidence>
<dbReference type="PANTHER" id="PTHR13914">
    <property type="entry name" value="PROLINE OXIDASE"/>
    <property type="match status" value="1"/>
</dbReference>
<keyword evidence="9" id="KW-1185">Reference proteome</keyword>
<dbReference type="InterPro" id="IPR002872">
    <property type="entry name" value="Proline_DH_dom"/>
</dbReference>
<keyword evidence="5" id="KW-0285">Flavoprotein</keyword>
<dbReference type="GO" id="GO:0005739">
    <property type="term" value="C:mitochondrion"/>
    <property type="evidence" value="ECO:0007669"/>
    <property type="project" value="TreeGrafter"/>
</dbReference>
<dbReference type="GO" id="GO:0071949">
    <property type="term" value="F:FAD binding"/>
    <property type="evidence" value="ECO:0007669"/>
    <property type="project" value="TreeGrafter"/>
</dbReference>
<dbReference type="InterPro" id="IPR029041">
    <property type="entry name" value="FAD-linked_oxidoreductase-like"/>
</dbReference>
<dbReference type="SUPFAM" id="SSF51730">
    <property type="entry name" value="FAD-linked oxidoreductase"/>
    <property type="match status" value="1"/>
</dbReference>
<feature type="domain" description="Proline dehydrogenase" evidence="7">
    <location>
        <begin position="18"/>
        <end position="79"/>
    </location>
</feature>
<dbReference type="Pfam" id="PF01619">
    <property type="entry name" value="Pro_dh"/>
    <property type="match status" value="1"/>
</dbReference>
<name>A0A3S5AM69_9PLAT</name>
<organism evidence="8 9">
    <name type="scientific">Protopolystoma xenopodis</name>
    <dbReference type="NCBI Taxonomy" id="117903"/>
    <lineage>
        <taxon>Eukaryota</taxon>
        <taxon>Metazoa</taxon>
        <taxon>Spiralia</taxon>
        <taxon>Lophotrochozoa</taxon>
        <taxon>Platyhelminthes</taxon>
        <taxon>Monogenea</taxon>
        <taxon>Polyopisthocotylea</taxon>
        <taxon>Polystomatidea</taxon>
        <taxon>Polystomatidae</taxon>
        <taxon>Protopolystoma</taxon>
    </lineage>
</organism>
<sequence>MQSHSVVPLLSTATASPNERQRASELGYPDPICSSYQETSHMYEACLEAAFEAMKSRAVGAVSIMAATHNEETVKMAVNK</sequence>
<evidence type="ECO:0000256" key="1">
    <source>
        <dbReference type="ARBA" id="ARBA00004739"/>
    </source>
</evidence>
<feature type="compositionally biased region" description="Polar residues" evidence="6">
    <location>
        <begin position="1"/>
        <end position="18"/>
    </location>
</feature>
<reference evidence="8" key="1">
    <citation type="submission" date="2018-11" db="EMBL/GenBank/DDBJ databases">
        <authorList>
            <consortium name="Pathogen Informatics"/>
        </authorList>
    </citation>
    <scope>NUCLEOTIDE SEQUENCE</scope>
</reference>
<feature type="region of interest" description="Disordered" evidence="6">
    <location>
        <begin position="1"/>
        <end position="29"/>
    </location>
</feature>
<dbReference type="Gene3D" id="3.20.20.220">
    <property type="match status" value="1"/>
</dbReference>
<evidence type="ECO:0000313" key="9">
    <source>
        <dbReference type="Proteomes" id="UP000784294"/>
    </source>
</evidence>
<dbReference type="Proteomes" id="UP000784294">
    <property type="component" value="Unassembled WGS sequence"/>
</dbReference>
<keyword evidence="3 5" id="KW-0560">Oxidoreductase</keyword>
<dbReference type="GO" id="GO:0010133">
    <property type="term" value="P:L-proline catabolic process to L-glutamate"/>
    <property type="evidence" value="ECO:0007669"/>
    <property type="project" value="TreeGrafter"/>
</dbReference>
<evidence type="ECO:0000256" key="6">
    <source>
        <dbReference type="SAM" id="MobiDB-lite"/>
    </source>
</evidence>
<dbReference type="InterPro" id="IPR015659">
    <property type="entry name" value="Proline_oxidase"/>
</dbReference>
<comment type="similarity">
    <text evidence="2 5">Belongs to the proline oxidase family.</text>
</comment>